<keyword evidence="4" id="KW-1185">Reference proteome</keyword>
<comment type="caution">
    <text evidence="2">The sequence shown here is derived from an EMBL/GenBank/DDBJ whole genome shotgun (WGS) entry which is preliminary data.</text>
</comment>
<organism evidence="2">
    <name type="scientific">Hexamita inflata</name>
    <dbReference type="NCBI Taxonomy" id="28002"/>
    <lineage>
        <taxon>Eukaryota</taxon>
        <taxon>Metamonada</taxon>
        <taxon>Diplomonadida</taxon>
        <taxon>Hexamitidae</taxon>
        <taxon>Hexamitinae</taxon>
        <taxon>Hexamita</taxon>
    </lineage>
</organism>
<keyword evidence="1" id="KW-1133">Transmembrane helix</keyword>
<keyword evidence="1" id="KW-0472">Membrane</keyword>
<feature type="transmembrane region" description="Helical" evidence="1">
    <location>
        <begin position="1070"/>
        <end position="1089"/>
    </location>
</feature>
<evidence type="ECO:0000313" key="4">
    <source>
        <dbReference type="Proteomes" id="UP001642409"/>
    </source>
</evidence>
<dbReference type="EMBL" id="CAXDID020000129">
    <property type="protein sequence ID" value="CAL6034959.1"/>
    <property type="molecule type" value="Genomic_DNA"/>
</dbReference>
<evidence type="ECO:0000313" key="3">
    <source>
        <dbReference type="EMBL" id="CAL6034959.1"/>
    </source>
</evidence>
<sequence length="1345" mass="156728">MLDLENNLFEIVNDQNIFNLIEQQIDDDTTMVYDPKLFLLPSSYKNVDLINQFNITYSLSLSQAVNKLNIVINPKYGYSVVQQQQAQKLKFLLLTDKKDLHNFFNVQFKYVNESISNFSNYLESVTDTDVEQLSKLKYMSESQINLFQYIVYNEKSSNYNLHFTSPVPLQKLTKDIVIIINSFNNTDSVLKTIHESATVYDRIWIFKICGINTFTNIIQQINQDRQYLSLQSTLNSFSLIKQFVIQGQYSTYVNNKVILKILDIVVKASEGASFIIELNGVQTKFAYEVVIFIFGSPNFIKTDLDYANGNLHIFYITFQNTYFHQINQVNSSYVTQVHYINQTDYINNKLQIIVQILNSLYVSTQVQIGSVNDSIILARPLYKNNQYIGMILISSKIFETFSDIILHNLDGLSSTTLKMRMMEQQIPILNPFYQFSPVISYFNGSSEAIIQTIPTVLNKNPYIQFNDIVSTSMIQITKFMDTASNLYTERLYEYYQMQVTHKELSINIGLSSTAITTLQRFQYSNSPLCVLPQQRTYNVQALNLSNLRQITKYSFQRTRDNCFVSDGYACLYETNIDVYRKTKQSIMQQINSNILCLKAENFSSINSKFTLTMDTDDFIINLQNIPEFGNINQLILDHDKYKSALLNLNQAVLDAIALKYYYLFPSKIKYALNYDSCVMVIQNNKYISSSQFSSLKQQNTTSPHLLYLLYQKSREILHFARYVKQIEYLLSNPSIKAVYLGHNWVSGFDQNFDYLIEQQLQVENELGLNQDLKIVNKVCTEISRLYFNQYFLFSTNPANNNIVKNEQIKSNIDGTNQKFRLSFNNGQTFLTKPLISKNKSVLGQPQVSGYLTLQLDINDLFLKHLKNNDQKYLIMDVTGSVLYSQLGSEYAFGIKQLLIYYGYLTETLSNATIQTMYRSCSKNHKFWDTAFQRSLNNEFVIQVQQNLTRLSVLLTELDYNSSAIYERSVIFNASSPLFLKGFITVKEFSVLNQFIVLIQDVVFTNMSQQTWLKEQNSNITQYLKNIPQNITATSMEEIYPNLTSRSSRISQNIMRYTQTQYNFKLENQTLWILISILSNFGLISIIILFKTRPNNIIVSKRFLDISETNSILKDIFQYDTPHFLSQLYTNNNSEIIKENVDQFNIYFVRFQKQMLLQKCNYIFAEKHFSVDDCTNLVNLFEDVQYQSNIFRQLQLQSPEQQFRSFTLFQPVSQKYYSYFLMNQKNMPTWIPNEVATFKNNLQLSQYIKLSFIPVKRFVSIKERNVSKLATRLQTAIQSTAQSRMQSKPVSRQDILEELNDIPFWFNEDYFKRDNSSPFLIVNVVLTHEQIQQGAEQIINLSINSQ</sequence>
<reference evidence="3 4" key="2">
    <citation type="submission" date="2024-07" db="EMBL/GenBank/DDBJ databases">
        <authorList>
            <person name="Akdeniz Z."/>
        </authorList>
    </citation>
    <scope>NUCLEOTIDE SEQUENCE [LARGE SCALE GENOMIC DNA]</scope>
</reference>
<evidence type="ECO:0000313" key="2">
    <source>
        <dbReference type="EMBL" id="CAI9948450.1"/>
    </source>
</evidence>
<reference evidence="2" key="1">
    <citation type="submission" date="2023-06" db="EMBL/GenBank/DDBJ databases">
        <authorList>
            <person name="Kurt Z."/>
        </authorList>
    </citation>
    <scope>NUCLEOTIDE SEQUENCE</scope>
</reference>
<name>A0AA86PY08_9EUKA</name>
<protein>
    <recommendedName>
        <fullName evidence="5">Transmembrane protein</fullName>
    </recommendedName>
</protein>
<proteinExistence type="predicted"/>
<accession>A0AA86PY08</accession>
<keyword evidence="1" id="KW-0812">Transmembrane</keyword>
<evidence type="ECO:0008006" key="5">
    <source>
        <dbReference type="Google" id="ProtNLM"/>
    </source>
</evidence>
<dbReference type="EMBL" id="CATOUU010000788">
    <property type="protein sequence ID" value="CAI9948450.1"/>
    <property type="molecule type" value="Genomic_DNA"/>
</dbReference>
<gene>
    <name evidence="3" type="ORF">HINF_LOCUS35704</name>
    <name evidence="2" type="ORF">HINF_LOCUS36095</name>
</gene>
<dbReference type="Proteomes" id="UP001642409">
    <property type="component" value="Unassembled WGS sequence"/>
</dbReference>
<evidence type="ECO:0000256" key="1">
    <source>
        <dbReference type="SAM" id="Phobius"/>
    </source>
</evidence>